<feature type="non-terminal residue" evidence="1">
    <location>
        <position position="132"/>
    </location>
</feature>
<accession>A0AAV5VQZ5</accession>
<reference evidence="1" key="1">
    <citation type="submission" date="2023-10" db="EMBL/GenBank/DDBJ databases">
        <title>Genome assembly of Pristionchus species.</title>
        <authorList>
            <person name="Yoshida K."/>
            <person name="Sommer R.J."/>
        </authorList>
    </citation>
    <scope>NUCLEOTIDE SEQUENCE</scope>
    <source>
        <strain evidence="1">RS5133</strain>
    </source>
</reference>
<dbReference type="EMBL" id="BTSY01000004">
    <property type="protein sequence ID" value="GMT21994.1"/>
    <property type="molecule type" value="Genomic_DNA"/>
</dbReference>
<gene>
    <name evidence="1" type="ORF">PFISCL1PPCAC_13291</name>
</gene>
<name>A0AAV5VQZ5_9BILA</name>
<keyword evidence="2" id="KW-1185">Reference proteome</keyword>
<sequence length="132" mass="15283">MVKKVDLWSSIFYLLPPLRSFLQNFCSPRICRLVQHKVGPLHNRLHFLQRKDVLEHARHSRVLLSKRRQLLQGIIRAICGSLRQCRRASRRCCIISLPSLLLSATLSLPRSPLLFIHSSLGHCYLVLLLLLL</sequence>
<dbReference type="AlphaFoldDB" id="A0AAV5VQZ5"/>
<evidence type="ECO:0000313" key="2">
    <source>
        <dbReference type="Proteomes" id="UP001432322"/>
    </source>
</evidence>
<proteinExistence type="predicted"/>
<organism evidence="1 2">
    <name type="scientific">Pristionchus fissidentatus</name>
    <dbReference type="NCBI Taxonomy" id="1538716"/>
    <lineage>
        <taxon>Eukaryota</taxon>
        <taxon>Metazoa</taxon>
        <taxon>Ecdysozoa</taxon>
        <taxon>Nematoda</taxon>
        <taxon>Chromadorea</taxon>
        <taxon>Rhabditida</taxon>
        <taxon>Rhabditina</taxon>
        <taxon>Diplogasteromorpha</taxon>
        <taxon>Diplogasteroidea</taxon>
        <taxon>Neodiplogasteridae</taxon>
        <taxon>Pristionchus</taxon>
    </lineage>
</organism>
<evidence type="ECO:0000313" key="1">
    <source>
        <dbReference type="EMBL" id="GMT21994.1"/>
    </source>
</evidence>
<protein>
    <submittedName>
        <fullName evidence="1">Uncharacterized protein</fullName>
    </submittedName>
</protein>
<comment type="caution">
    <text evidence="1">The sequence shown here is derived from an EMBL/GenBank/DDBJ whole genome shotgun (WGS) entry which is preliminary data.</text>
</comment>
<dbReference type="Proteomes" id="UP001432322">
    <property type="component" value="Unassembled WGS sequence"/>
</dbReference>